<proteinExistence type="predicted"/>
<dbReference type="InterPro" id="IPR016119">
    <property type="entry name" value="Br/Cl_peroxidase_C"/>
</dbReference>
<dbReference type="AlphaFoldDB" id="A0A1G6S057"/>
<dbReference type="Proteomes" id="UP000199603">
    <property type="component" value="Unassembled WGS sequence"/>
</dbReference>
<name>A0A1G6S057_9GAMM</name>
<dbReference type="OrthoDB" id="7793240at2"/>
<dbReference type="GO" id="GO:0004601">
    <property type="term" value="F:peroxidase activity"/>
    <property type="evidence" value="ECO:0007669"/>
    <property type="project" value="InterPro"/>
</dbReference>
<dbReference type="RefSeq" id="WP_091237783.1">
    <property type="nucleotide sequence ID" value="NZ_FNAG01000001.1"/>
</dbReference>
<dbReference type="InterPro" id="IPR052559">
    <property type="entry name" value="V-haloperoxidase"/>
</dbReference>
<organism evidence="1 2">
    <name type="scientific">Aquimonas voraii</name>
    <dbReference type="NCBI Taxonomy" id="265719"/>
    <lineage>
        <taxon>Bacteria</taxon>
        <taxon>Pseudomonadati</taxon>
        <taxon>Pseudomonadota</taxon>
        <taxon>Gammaproteobacteria</taxon>
        <taxon>Lysobacterales</taxon>
        <taxon>Lysobacteraceae</taxon>
        <taxon>Aquimonas</taxon>
    </lineage>
</organism>
<dbReference type="SUPFAM" id="SSF48317">
    <property type="entry name" value="Acid phosphatase/Vanadium-dependent haloperoxidase"/>
    <property type="match status" value="1"/>
</dbReference>
<keyword evidence="2" id="KW-1185">Reference proteome</keyword>
<evidence type="ECO:0000313" key="1">
    <source>
        <dbReference type="EMBL" id="SDD10063.1"/>
    </source>
</evidence>
<dbReference type="PANTHER" id="PTHR34599">
    <property type="entry name" value="PEROXIDASE-RELATED"/>
    <property type="match status" value="1"/>
</dbReference>
<reference evidence="1 2" key="1">
    <citation type="submission" date="2016-10" db="EMBL/GenBank/DDBJ databases">
        <authorList>
            <person name="de Groot N.N."/>
        </authorList>
    </citation>
    <scope>NUCLEOTIDE SEQUENCE [LARGE SCALE GENOMIC DNA]</scope>
    <source>
        <strain evidence="1 2">DSM 16957</strain>
    </source>
</reference>
<evidence type="ECO:0000313" key="2">
    <source>
        <dbReference type="Proteomes" id="UP000199603"/>
    </source>
</evidence>
<dbReference type="PANTHER" id="PTHR34599:SF1">
    <property type="entry name" value="PHOSPHATIDIC ACID PHOSPHATASE TYPE 2_HALOPEROXIDASE DOMAIN-CONTAINING PROTEIN"/>
    <property type="match status" value="1"/>
</dbReference>
<sequence>MAANGDEFLQNKIGNFHKTLPHDAETGLVEPSAYVHFARIAESRELDFDEVARGPCSEPFHPGFARARNEAARLVNPLASRSREHCGPDPAEMDMLPAPGVQSCSTAAEMVELYWMALLRDVEFCKWSSGKPSSDLTLALTQVREAYDAALVSDASLGRLRLGLDLPAREGKLDLRLQTLFRSGLPDEDKGPLVSQFFLHNPSFGTQTIDQRQRPYRKAQDFLWSWQDWLTAQNCGRDFSGADYGDANTYDDAFFLEKEPRFICTMRDLARFVHKDALHQAYFNAALLLLGWGAPPDPNTPYFRMLPRQTAFATLGPPHLLTLVSEVASRALKVVWRQKWAVHRRLRPEAYGGVLEAQRRTGRDLGLADCLKRCGLPYSDLLKRVAQHNKAQSRPKLQGEASWLLPMAFSSGSPVHPAYGAGHATVAGACVTVLKAWFDEDRLIGDIAPKVLAGCCEGAALYKGDDVNQMTVGGELNKLASNVAMGRSMGGVHWRSDNTRSLRLGEQIATVMLRRQCRDYAEPGYALSYRNFDGRLVSIDAGGRVQVDGDPGLQAFYMQDRFAPRS</sequence>
<dbReference type="EMBL" id="FNAG01000001">
    <property type="protein sequence ID" value="SDD10063.1"/>
    <property type="molecule type" value="Genomic_DNA"/>
</dbReference>
<accession>A0A1G6S057</accession>
<dbReference type="CDD" id="cd03398">
    <property type="entry name" value="PAP2_haloperoxidase"/>
    <property type="match status" value="1"/>
</dbReference>
<gene>
    <name evidence="1" type="ORF">SAMN04488509_101206</name>
</gene>
<protein>
    <recommendedName>
        <fullName evidence="3">PAP2 superfamily protein</fullName>
    </recommendedName>
</protein>
<evidence type="ECO:0008006" key="3">
    <source>
        <dbReference type="Google" id="ProtNLM"/>
    </source>
</evidence>
<dbReference type="InterPro" id="IPR036938">
    <property type="entry name" value="PAP2/HPO_sf"/>
</dbReference>
<dbReference type="Gene3D" id="1.10.606.10">
    <property type="entry name" value="Vanadium-containing Chloroperoxidase, domain 2"/>
    <property type="match status" value="1"/>
</dbReference>